<feature type="chain" id="PRO_5040783602" description="Twin-arginine translocation signal domain-containing protein" evidence="1">
    <location>
        <begin position="30"/>
        <end position="188"/>
    </location>
</feature>
<evidence type="ECO:0000313" key="2">
    <source>
        <dbReference type="EMBL" id="MDA0161853.1"/>
    </source>
</evidence>
<keyword evidence="1" id="KW-0732">Signal</keyword>
<dbReference type="EMBL" id="JAPDOD010000014">
    <property type="protein sequence ID" value="MDA0161853.1"/>
    <property type="molecule type" value="Genomic_DNA"/>
</dbReference>
<reference evidence="2" key="1">
    <citation type="submission" date="2022-10" db="EMBL/GenBank/DDBJ databases">
        <title>The WGS of Solirubrobacter ginsenosidimutans DSM 21036.</title>
        <authorList>
            <person name="Jiang Z."/>
        </authorList>
    </citation>
    <scope>NUCLEOTIDE SEQUENCE</scope>
    <source>
        <strain evidence="2">DSM 21036</strain>
    </source>
</reference>
<dbReference type="AlphaFoldDB" id="A0A9X3MV45"/>
<comment type="caution">
    <text evidence="2">The sequence shown here is derived from an EMBL/GenBank/DDBJ whole genome shotgun (WGS) entry which is preliminary data.</text>
</comment>
<gene>
    <name evidence="2" type="ORF">OM076_16385</name>
</gene>
<evidence type="ECO:0000313" key="3">
    <source>
        <dbReference type="Proteomes" id="UP001149140"/>
    </source>
</evidence>
<sequence>MPRPRTTRAKLLAGLGGAAAVLGTTAALAAAQVIPNPPDGGPPVPQGPNVMTTNCGPNQTSIVKTDASPTTTNTVNFSPLLGAATQINVPGGQSRCVKVVLTAETACQSPLAADSCYVRALIDGAPMDPDGANFQAMDSEDGTASAHAYEWVQRVGDGNHIVRIERRVGNGATTFWTDDWTFDVSLFL</sequence>
<feature type="signal peptide" evidence="1">
    <location>
        <begin position="1"/>
        <end position="29"/>
    </location>
</feature>
<name>A0A9X3MV45_9ACTN</name>
<dbReference type="RefSeq" id="WP_270041071.1">
    <property type="nucleotide sequence ID" value="NZ_JAPDOD010000014.1"/>
</dbReference>
<protein>
    <recommendedName>
        <fullName evidence="4">Twin-arginine translocation signal domain-containing protein</fullName>
    </recommendedName>
</protein>
<evidence type="ECO:0000256" key="1">
    <source>
        <dbReference type="SAM" id="SignalP"/>
    </source>
</evidence>
<accession>A0A9X3MV45</accession>
<keyword evidence="3" id="KW-1185">Reference proteome</keyword>
<evidence type="ECO:0008006" key="4">
    <source>
        <dbReference type="Google" id="ProtNLM"/>
    </source>
</evidence>
<dbReference type="Proteomes" id="UP001149140">
    <property type="component" value="Unassembled WGS sequence"/>
</dbReference>
<organism evidence="2 3">
    <name type="scientific">Solirubrobacter ginsenosidimutans</name>
    <dbReference type="NCBI Taxonomy" id="490573"/>
    <lineage>
        <taxon>Bacteria</taxon>
        <taxon>Bacillati</taxon>
        <taxon>Actinomycetota</taxon>
        <taxon>Thermoleophilia</taxon>
        <taxon>Solirubrobacterales</taxon>
        <taxon>Solirubrobacteraceae</taxon>
        <taxon>Solirubrobacter</taxon>
    </lineage>
</organism>
<proteinExistence type="predicted"/>